<accession>A0A644ZRR4</accession>
<evidence type="ECO:0000313" key="1">
    <source>
        <dbReference type="EMBL" id="MPM40294.1"/>
    </source>
</evidence>
<name>A0A644ZRR4_9ZZZZ</name>
<reference evidence="1" key="1">
    <citation type="submission" date="2019-08" db="EMBL/GenBank/DDBJ databases">
        <authorList>
            <person name="Kucharzyk K."/>
            <person name="Murdoch R.W."/>
            <person name="Higgins S."/>
            <person name="Loffler F."/>
        </authorList>
    </citation>
    <scope>NUCLEOTIDE SEQUENCE</scope>
</reference>
<sequence>MPHLGASTPESEDNCAVMAAKELIGYLEAGNVVNSVNFPCVALPFSASAAHRFTVCFKAGFDIKNVTDVLSSAGIRASAFTSQTRGNAGYAIFDTDGSAVGVSAIISALDKVTRVNIIK</sequence>
<gene>
    <name evidence="1" type="ORF">SDC9_86934</name>
</gene>
<evidence type="ECO:0008006" key="2">
    <source>
        <dbReference type="Google" id="ProtNLM"/>
    </source>
</evidence>
<organism evidence="1">
    <name type="scientific">bioreactor metagenome</name>
    <dbReference type="NCBI Taxonomy" id="1076179"/>
    <lineage>
        <taxon>unclassified sequences</taxon>
        <taxon>metagenomes</taxon>
        <taxon>ecological metagenomes</taxon>
    </lineage>
</organism>
<dbReference type="AlphaFoldDB" id="A0A644ZRR4"/>
<dbReference type="EMBL" id="VSSQ01008948">
    <property type="protein sequence ID" value="MPM40294.1"/>
    <property type="molecule type" value="Genomic_DNA"/>
</dbReference>
<comment type="caution">
    <text evidence="1">The sequence shown here is derived from an EMBL/GenBank/DDBJ whole genome shotgun (WGS) entry which is preliminary data.</text>
</comment>
<proteinExistence type="predicted"/>
<protein>
    <recommendedName>
        <fullName evidence="2">Phosphoglycerate dehydrogenase</fullName>
    </recommendedName>
</protein>